<dbReference type="InterPro" id="IPR036412">
    <property type="entry name" value="HAD-like_sf"/>
</dbReference>
<dbReference type="Proteomes" id="UP000001514">
    <property type="component" value="Unassembled WGS sequence"/>
</dbReference>
<dbReference type="InterPro" id="IPR050582">
    <property type="entry name" value="HAD-like_SerB"/>
</dbReference>
<evidence type="ECO:0000256" key="1">
    <source>
        <dbReference type="ARBA" id="ARBA00001946"/>
    </source>
</evidence>
<dbReference type="NCBIfam" id="TIGR01488">
    <property type="entry name" value="HAD-SF-IB"/>
    <property type="match status" value="1"/>
</dbReference>
<dbReference type="EMBL" id="GL377583">
    <property type="protein sequence ID" value="EFJ27115.1"/>
    <property type="molecule type" value="Genomic_DNA"/>
</dbReference>
<comment type="similarity">
    <text evidence="3">Belongs to the HAD-like hydrolase superfamily. SerB family.</text>
</comment>
<dbReference type="OrthoDB" id="27226at2759"/>
<dbReference type="FunFam" id="1.10.150.210:FF:000003">
    <property type="entry name" value="Phosphoserine phosphatase SerB"/>
    <property type="match status" value="1"/>
</dbReference>
<dbReference type="SMR" id="D8RLF0"/>
<comment type="cofactor">
    <cofactor evidence="1">
        <name>Mg(2+)</name>
        <dbReference type="ChEBI" id="CHEBI:18420"/>
    </cofactor>
</comment>
<evidence type="ECO:0000256" key="2">
    <source>
        <dbReference type="ARBA" id="ARBA00005135"/>
    </source>
</evidence>
<evidence type="ECO:0000256" key="4">
    <source>
        <dbReference type="ARBA" id="ARBA00012640"/>
    </source>
</evidence>
<feature type="active site" description="Proton donor" evidence="11">
    <location>
        <position position="26"/>
    </location>
</feature>
<evidence type="ECO:0000256" key="10">
    <source>
        <dbReference type="ARBA" id="ARBA00031693"/>
    </source>
</evidence>
<dbReference type="FunFam" id="3.40.50.1000:FF:000077">
    <property type="entry name" value="Phosphoserine phosphatase, chloroplastic"/>
    <property type="match status" value="1"/>
</dbReference>
<dbReference type="STRING" id="88036.D8RLF0"/>
<dbReference type="OMA" id="ANYFIGF"/>
<dbReference type="GO" id="GO:0005737">
    <property type="term" value="C:cytoplasm"/>
    <property type="evidence" value="ECO:0000318"/>
    <property type="project" value="GO_Central"/>
</dbReference>
<dbReference type="UniPathway" id="UPA00135">
    <property type="reaction ID" value="UER00198"/>
</dbReference>
<keyword evidence="7" id="KW-0378">Hydrolase</keyword>
<evidence type="ECO:0000256" key="5">
    <source>
        <dbReference type="ARBA" id="ARBA00022605"/>
    </source>
</evidence>
<evidence type="ECO:0000313" key="12">
    <source>
        <dbReference type="EMBL" id="EFJ27115.1"/>
    </source>
</evidence>
<keyword evidence="6" id="KW-0479">Metal-binding</keyword>
<dbReference type="InterPro" id="IPR004469">
    <property type="entry name" value="PSP"/>
</dbReference>
<dbReference type="GO" id="GO:0036424">
    <property type="term" value="F:L-phosphoserine phosphatase activity"/>
    <property type="evidence" value="ECO:0000318"/>
    <property type="project" value="GO_Central"/>
</dbReference>
<dbReference type="Gene3D" id="1.10.150.210">
    <property type="entry name" value="Phosphoserine phosphatase, domain 2"/>
    <property type="match status" value="1"/>
</dbReference>
<evidence type="ECO:0000256" key="11">
    <source>
        <dbReference type="PIRSR" id="PIRSR604469-1"/>
    </source>
</evidence>
<comment type="pathway">
    <text evidence="2">Amino-acid biosynthesis; L-serine biosynthesis; L-serine from 3-phospho-D-glycerate: step 3/3.</text>
</comment>
<gene>
    <name evidence="12" type="ORF">SELMODRAFT_148262</name>
</gene>
<dbReference type="eggNOG" id="KOG1615">
    <property type="taxonomic scope" value="Eukaryota"/>
</dbReference>
<accession>D8RLF0</accession>
<organism evidence="13">
    <name type="scientific">Selaginella moellendorffii</name>
    <name type="common">Spikemoss</name>
    <dbReference type="NCBI Taxonomy" id="88036"/>
    <lineage>
        <taxon>Eukaryota</taxon>
        <taxon>Viridiplantae</taxon>
        <taxon>Streptophyta</taxon>
        <taxon>Embryophyta</taxon>
        <taxon>Tracheophyta</taxon>
        <taxon>Lycopodiopsida</taxon>
        <taxon>Selaginellales</taxon>
        <taxon>Selaginellaceae</taxon>
        <taxon>Selaginella</taxon>
    </lineage>
</organism>
<dbReference type="HOGENOM" id="CLU_036368_2_1_1"/>
<protein>
    <recommendedName>
        <fullName evidence="4">phosphoserine phosphatase</fullName>
        <ecNumber evidence="4">3.1.3.3</ecNumber>
    </recommendedName>
    <alternativeName>
        <fullName evidence="10">O-phosphoserine phosphohydrolase</fullName>
    </alternativeName>
</protein>
<dbReference type="AlphaFoldDB" id="D8RLF0"/>
<dbReference type="Gene3D" id="3.40.50.1000">
    <property type="entry name" value="HAD superfamily/HAD-like"/>
    <property type="match status" value="1"/>
</dbReference>
<dbReference type="EC" id="3.1.3.3" evidence="4"/>
<dbReference type="Pfam" id="PF00702">
    <property type="entry name" value="Hydrolase"/>
    <property type="match status" value="1"/>
</dbReference>
<keyword evidence="9" id="KW-0718">Serine biosynthesis</keyword>
<keyword evidence="13" id="KW-1185">Reference proteome</keyword>
<dbReference type="FunCoup" id="D8RLF0">
    <property type="interactions" value="3413"/>
</dbReference>
<evidence type="ECO:0000313" key="13">
    <source>
        <dbReference type="Proteomes" id="UP000001514"/>
    </source>
</evidence>
<dbReference type="NCBIfam" id="TIGR00338">
    <property type="entry name" value="serB"/>
    <property type="match status" value="1"/>
</dbReference>
<dbReference type="PANTHER" id="PTHR43344:SF2">
    <property type="entry name" value="PHOSPHOSERINE PHOSPHATASE"/>
    <property type="match status" value="1"/>
</dbReference>
<proteinExistence type="inferred from homology"/>
<evidence type="ECO:0000256" key="7">
    <source>
        <dbReference type="ARBA" id="ARBA00022801"/>
    </source>
</evidence>
<feature type="active site" description="Nucleophile" evidence="11">
    <location>
        <position position="24"/>
    </location>
</feature>
<dbReference type="CDD" id="cd04309">
    <property type="entry name" value="HAD_PSP_eu"/>
    <property type="match status" value="1"/>
</dbReference>
<keyword evidence="5" id="KW-0028">Amino-acid biosynthesis</keyword>
<dbReference type="SUPFAM" id="SSF56784">
    <property type="entry name" value="HAD-like"/>
    <property type="match status" value="1"/>
</dbReference>
<dbReference type="GO" id="GO:0009507">
    <property type="term" value="C:chloroplast"/>
    <property type="evidence" value="ECO:0000318"/>
    <property type="project" value="GO_Central"/>
</dbReference>
<evidence type="ECO:0000256" key="3">
    <source>
        <dbReference type="ARBA" id="ARBA00009184"/>
    </source>
</evidence>
<dbReference type="InterPro" id="IPR023214">
    <property type="entry name" value="HAD_sf"/>
</dbReference>
<sequence length="230" mass="24601">MQPIVAPSRDVLELWRTAEAVCFDVDSTVCVDEGIDELASYCGAGEAVASWTAKAMGGTVTFQQALAARLGLFRPSLSVVNQYLTSHPPKLTPGIRELVEKVHSRGTQVYLVSGGFRQMIEPAAVLLGIPKENIFANRLVFDDAGGFDGFDEDEPTSRSGGKATAIALIKKQHGYKRMVMIGDGATDLEARMPGGADIFICFAGVQMRPNVAAGADWCVTDFNTLAQGLD</sequence>
<dbReference type="InParanoid" id="D8RLF0"/>
<dbReference type="GO" id="GO:0000287">
    <property type="term" value="F:magnesium ion binding"/>
    <property type="evidence" value="ECO:0000318"/>
    <property type="project" value="GO_Central"/>
</dbReference>
<evidence type="ECO:0000256" key="6">
    <source>
        <dbReference type="ARBA" id="ARBA00022723"/>
    </source>
</evidence>
<dbReference type="PANTHER" id="PTHR43344">
    <property type="entry name" value="PHOSPHOSERINE PHOSPHATASE"/>
    <property type="match status" value="1"/>
</dbReference>
<name>D8RLF0_SELML</name>
<dbReference type="Gramene" id="EFJ27115">
    <property type="protein sequence ID" value="EFJ27115"/>
    <property type="gene ID" value="SELMODRAFT_148262"/>
</dbReference>
<keyword evidence="8" id="KW-0460">Magnesium</keyword>
<dbReference type="GO" id="GO:0006564">
    <property type="term" value="P:L-serine biosynthetic process"/>
    <property type="evidence" value="ECO:0000318"/>
    <property type="project" value="GO_Central"/>
</dbReference>
<dbReference type="KEGG" id="smo:SELMODRAFT_148262"/>
<reference evidence="12 13" key="1">
    <citation type="journal article" date="2011" name="Science">
        <title>The Selaginella genome identifies genetic changes associated with the evolution of vascular plants.</title>
        <authorList>
            <person name="Banks J.A."/>
            <person name="Nishiyama T."/>
            <person name="Hasebe M."/>
            <person name="Bowman J.L."/>
            <person name="Gribskov M."/>
            <person name="dePamphilis C."/>
            <person name="Albert V.A."/>
            <person name="Aono N."/>
            <person name="Aoyama T."/>
            <person name="Ambrose B.A."/>
            <person name="Ashton N.W."/>
            <person name="Axtell M.J."/>
            <person name="Barker E."/>
            <person name="Barker M.S."/>
            <person name="Bennetzen J.L."/>
            <person name="Bonawitz N.D."/>
            <person name="Chapple C."/>
            <person name="Cheng C."/>
            <person name="Correa L.G."/>
            <person name="Dacre M."/>
            <person name="DeBarry J."/>
            <person name="Dreyer I."/>
            <person name="Elias M."/>
            <person name="Engstrom E.M."/>
            <person name="Estelle M."/>
            <person name="Feng L."/>
            <person name="Finet C."/>
            <person name="Floyd S.K."/>
            <person name="Frommer W.B."/>
            <person name="Fujita T."/>
            <person name="Gramzow L."/>
            <person name="Gutensohn M."/>
            <person name="Harholt J."/>
            <person name="Hattori M."/>
            <person name="Heyl A."/>
            <person name="Hirai T."/>
            <person name="Hiwatashi Y."/>
            <person name="Ishikawa M."/>
            <person name="Iwata M."/>
            <person name="Karol K.G."/>
            <person name="Koehler B."/>
            <person name="Kolukisaoglu U."/>
            <person name="Kubo M."/>
            <person name="Kurata T."/>
            <person name="Lalonde S."/>
            <person name="Li K."/>
            <person name="Li Y."/>
            <person name="Litt A."/>
            <person name="Lyons E."/>
            <person name="Manning G."/>
            <person name="Maruyama T."/>
            <person name="Michael T.P."/>
            <person name="Mikami K."/>
            <person name="Miyazaki S."/>
            <person name="Morinaga S."/>
            <person name="Murata T."/>
            <person name="Mueller-Roeber B."/>
            <person name="Nelson D.R."/>
            <person name="Obara M."/>
            <person name="Oguri Y."/>
            <person name="Olmstead R.G."/>
            <person name="Onodera N."/>
            <person name="Petersen B.L."/>
            <person name="Pils B."/>
            <person name="Prigge M."/>
            <person name="Rensing S.A."/>
            <person name="Riano-Pachon D.M."/>
            <person name="Roberts A.W."/>
            <person name="Sato Y."/>
            <person name="Scheller H.V."/>
            <person name="Schulz B."/>
            <person name="Schulz C."/>
            <person name="Shakirov E.V."/>
            <person name="Shibagaki N."/>
            <person name="Shinohara N."/>
            <person name="Shippen D.E."/>
            <person name="Soerensen I."/>
            <person name="Sotooka R."/>
            <person name="Sugimoto N."/>
            <person name="Sugita M."/>
            <person name="Sumikawa N."/>
            <person name="Tanurdzic M."/>
            <person name="Theissen G."/>
            <person name="Ulvskov P."/>
            <person name="Wakazuki S."/>
            <person name="Weng J.K."/>
            <person name="Willats W.W."/>
            <person name="Wipf D."/>
            <person name="Wolf P.G."/>
            <person name="Yang L."/>
            <person name="Zimmer A.D."/>
            <person name="Zhu Q."/>
            <person name="Mitros T."/>
            <person name="Hellsten U."/>
            <person name="Loque D."/>
            <person name="Otillar R."/>
            <person name="Salamov A."/>
            <person name="Schmutz J."/>
            <person name="Shapiro H."/>
            <person name="Lindquist E."/>
            <person name="Lucas S."/>
            <person name="Rokhsar D."/>
            <person name="Grigoriev I.V."/>
        </authorList>
    </citation>
    <scope>NUCLEOTIDE SEQUENCE [LARGE SCALE GENOMIC DNA]</scope>
</reference>
<evidence type="ECO:0000256" key="9">
    <source>
        <dbReference type="ARBA" id="ARBA00023299"/>
    </source>
</evidence>
<evidence type="ECO:0000256" key="8">
    <source>
        <dbReference type="ARBA" id="ARBA00022842"/>
    </source>
</evidence>